<evidence type="ECO:0000256" key="1">
    <source>
        <dbReference type="ARBA" id="ARBA00005750"/>
    </source>
</evidence>
<dbReference type="GO" id="GO:0030145">
    <property type="term" value="F:manganese ion binding"/>
    <property type="evidence" value="ECO:0007669"/>
    <property type="project" value="InterPro"/>
</dbReference>
<accession>A0AAW9RY81</accession>
<protein>
    <recommendedName>
        <fullName evidence="2">protein-tyrosine-phosphatase</fullName>
        <ecNumber evidence="2">3.1.3.48</ecNumber>
    </recommendedName>
</protein>
<dbReference type="EMBL" id="JBDKWZ010000001">
    <property type="protein sequence ID" value="MEN7546397.1"/>
    <property type="molecule type" value="Genomic_DNA"/>
</dbReference>
<dbReference type="EC" id="3.1.3.48" evidence="2"/>
<dbReference type="PANTHER" id="PTHR39181">
    <property type="entry name" value="TYROSINE-PROTEIN PHOSPHATASE YWQE"/>
    <property type="match status" value="1"/>
</dbReference>
<keyword evidence="6" id="KW-1185">Reference proteome</keyword>
<dbReference type="Pfam" id="PF19567">
    <property type="entry name" value="CpsB_CapC"/>
    <property type="match status" value="1"/>
</dbReference>
<dbReference type="AlphaFoldDB" id="A0AAW9RY81"/>
<dbReference type="SUPFAM" id="SSF89550">
    <property type="entry name" value="PHP domain-like"/>
    <property type="match status" value="1"/>
</dbReference>
<dbReference type="RefSeq" id="WP_346819184.1">
    <property type="nucleotide sequence ID" value="NZ_JBDKWZ010000001.1"/>
</dbReference>
<name>A0AAW9RY81_9BACT</name>
<evidence type="ECO:0000256" key="3">
    <source>
        <dbReference type="ARBA" id="ARBA00022801"/>
    </source>
</evidence>
<comment type="caution">
    <text evidence="5">The sequence shown here is derived from an EMBL/GenBank/DDBJ whole genome shotgun (WGS) entry which is preliminary data.</text>
</comment>
<dbReference type="InterPro" id="IPR016195">
    <property type="entry name" value="Pol/histidinol_Pase-like"/>
</dbReference>
<evidence type="ECO:0000256" key="2">
    <source>
        <dbReference type="ARBA" id="ARBA00013064"/>
    </source>
</evidence>
<comment type="similarity">
    <text evidence="1">Belongs to the metallo-dependent hydrolases superfamily. CpsB/CapC family.</text>
</comment>
<organism evidence="5 6">
    <name type="scientific">Rapidithrix thailandica</name>
    <dbReference type="NCBI Taxonomy" id="413964"/>
    <lineage>
        <taxon>Bacteria</taxon>
        <taxon>Pseudomonadati</taxon>
        <taxon>Bacteroidota</taxon>
        <taxon>Cytophagia</taxon>
        <taxon>Cytophagales</taxon>
        <taxon>Flammeovirgaceae</taxon>
        <taxon>Rapidithrix</taxon>
    </lineage>
</organism>
<reference evidence="5 6" key="1">
    <citation type="submission" date="2024-04" db="EMBL/GenBank/DDBJ databases">
        <title>Novel genus in family Flammeovirgaceae.</title>
        <authorList>
            <person name="Nguyen T.H."/>
            <person name="Vuong T.Q."/>
            <person name="Le H."/>
            <person name="Kim S.-G."/>
        </authorList>
    </citation>
    <scope>NUCLEOTIDE SEQUENCE [LARGE SCALE GENOMIC DNA]</scope>
    <source>
        <strain evidence="5 6">JCM 23209</strain>
    </source>
</reference>
<sequence>MFGIFSKKKKKQTIDPEAIQPLTVDIHSHLLPGLDDGAATMDETLTMIREFVRLGYRKLVTTPHVMGDFYTNTKEDILSKLAEVKTRLKEEQIDIELEAAAEYYLDESLIEKLQKEEPLLTFGDKYLLFETSYMNASSFLKEAVFMMQTQGYKPVMAHPERYVYLFNAYEELTELSKMNVLLQINANSLFGYYSKASQKQAERLIDDGLVAFVGSDCHKIKHLNTLAEGRDEYYFRKVLTQSVLNNTL</sequence>
<dbReference type="Proteomes" id="UP001403385">
    <property type="component" value="Unassembled WGS sequence"/>
</dbReference>
<evidence type="ECO:0000313" key="6">
    <source>
        <dbReference type="Proteomes" id="UP001403385"/>
    </source>
</evidence>
<dbReference type="InterPro" id="IPR016667">
    <property type="entry name" value="Caps_polysacc_synth_CpsB/CapC"/>
</dbReference>
<dbReference type="Gene3D" id="3.20.20.140">
    <property type="entry name" value="Metal-dependent hydrolases"/>
    <property type="match status" value="1"/>
</dbReference>
<evidence type="ECO:0000256" key="4">
    <source>
        <dbReference type="ARBA" id="ARBA00051722"/>
    </source>
</evidence>
<gene>
    <name evidence="5" type="ORF">AAG747_00665</name>
</gene>
<evidence type="ECO:0000313" key="5">
    <source>
        <dbReference type="EMBL" id="MEN7546397.1"/>
    </source>
</evidence>
<dbReference type="PIRSF" id="PIRSF016557">
    <property type="entry name" value="Caps_synth_CpsB"/>
    <property type="match status" value="1"/>
</dbReference>
<keyword evidence="3 5" id="KW-0378">Hydrolase</keyword>
<dbReference type="PANTHER" id="PTHR39181:SF1">
    <property type="entry name" value="TYROSINE-PROTEIN PHOSPHATASE YWQE"/>
    <property type="match status" value="1"/>
</dbReference>
<comment type="catalytic activity">
    <reaction evidence="4">
        <text>O-phospho-L-tyrosyl-[protein] + H2O = L-tyrosyl-[protein] + phosphate</text>
        <dbReference type="Rhea" id="RHEA:10684"/>
        <dbReference type="Rhea" id="RHEA-COMP:10136"/>
        <dbReference type="Rhea" id="RHEA-COMP:20101"/>
        <dbReference type="ChEBI" id="CHEBI:15377"/>
        <dbReference type="ChEBI" id="CHEBI:43474"/>
        <dbReference type="ChEBI" id="CHEBI:46858"/>
        <dbReference type="ChEBI" id="CHEBI:61978"/>
        <dbReference type="EC" id="3.1.3.48"/>
    </reaction>
</comment>
<proteinExistence type="inferred from homology"/>
<dbReference type="GO" id="GO:0004725">
    <property type="term" value="F:protein tyrosine phosphatase activity"/>
    <property type="evidence" value="ECO:0007669"/>
    <property type="project" value="UniProtKB-EC"/>
</dbReference>